<evidence type="ECO:0000256" key="13">
    <source>
        <dbReference type="ARBA" id="ARBA00023237"/>
    </source>
</evidence>
<evidence type="ECO:0000313" key="18">
    <source>
        <dbReference type="EMBL" id="SSW65903.1"/>
    </source>
</evidence>
<keyword evidence="13 14" id="KW-0998">Cell outer membrane</keyword>
<evidence type="ECO:0000256" key="7">
    <source>
        <dbReference type="ARBA" id="ARBA00022729"/>
    </source>
</evidence>
<dbReference type="InterPro" id="IPR036942">
    <property type="entry name" value="Beta-barrel_TonB_sf"/>
</dbReference>
<keyword evidence="10 15" id="KW-0798">TonB box</keyword>
<evidence type="ECO:0000256" key="9">
    <source>
        <dbReference type="ARBA" id="ARBA00023065"/>
    </source>
</evidence>
<sequence>MIRLAIAGSALALAGWQPPALAQTAAAPRPQAAQQRYDIPPGPLSAVLARFVNESGVLVAGAGELAQGKNSPGVSGTLEAQAALNALLAGTGLKAAPRDAGSYVLERIPGAAAGGVTMLDSVTVTGTGETTEGTGSYITPVTAAATGLKLSPRETPQSVSVVTRQRIDDQSLQDLGSILQNTTGISTLQLDSERTIFSARGFPIEDLQYDGISTYYKSNYAAGESELDSVLYDRVEVVRGATGLLTGAGQPSASVNLVRKRADSRTFKGEATISAGSWDNYRGTLDLSTPVTSDGRIRTRLVASHEDKKSFFDRYERKRSVFYGVVEADLTPRTTLAVGGSYQKSDAEGLTYGGVPLWYTDGSRTSFRRSFTVAPKWNWEEVEVQNIFANLDHRFSNGWNAQLRLMHSRSDVDNARLFVWGFPDRNTGQVADTPSLVRFPGYREQNSADARLSGPFSLAGREHEAVLGVSYLNHKYSFDWIGASTAWNSPFNVSDFGSVPEPEWDYGGRELSERNHTKQAAVYGALRLSLTDDLKLILGGRYTHYDREGAGWASSGQYQYSDGKFVPYAGVVYDLNPTYSVYASYTSIFNYQDLRDRSGNWLAPVTGKAYETGIKGEYLDGRVNASLALFRIEQDNLAQADVGYLVPGTTETAYYGADGATSRGIEFELAGEVARGWQLFLGATRFIARDTSGKDVNTERPRTLLRLFTTYQLPGEWHRLTVGGGVNWQSRVYYENVGPNGERQQQGGYAVASLLARYQFTPDLSAQLNVNNVFDKKYQRAVNWYGQGIWGTPAEVMATLRYRF</sequence>
<dbReference type="PANTHER" id="PTHR32552:SF74">
    <property type="entry name" value="HYDROXAMATE SIDEROPHORE RECEPTOR FHUE"/>
    <property type="match status" value="1"/>
</dbReference>
<dbReference type="SUPFAM" id="SSF56935">
    <property type="entry name" value="Porins"/>
    <property type="match status" value="1"/>
</dbReference>
<comment type="subcellular location">
    <subcellularLocation>
        <location evidence="1 14">Cell outer membrane</location>
        <topology evidence="1 14">Multi-pass membrane protein</topology>
    </subcellularLocation>
</comment>
<accession>A0A446CDL0</accession>
<dbReference type="FunFam" id="2.170.130.10:FF:000010">
    <property type="entry name" value="Ferripyoverdine receptor"/>
    <property type="match status" value="1"/>
</dbReference>
<name>A0A446CDL0_9BURK</name>
<dbReference type="CDD" id="cd01347">
    <property type="entry name" value="ligand_gated_channel"/>
    <property type="match status" value="1"/>
</dbReference>
<dbReference type="GO" id="GO:0038023">
    <property type="term" value="F:signaling receptor activity"/>
    <property type="evidence" value="ECO:0007669"/>
    <property type="project" value="InterPro"/>
</dbReference>
<dbReference type="Gene3D" id="3.55.50.30">
    <property type="match status" value="1"/>
</dbReference>
<keyword evidence="6 14" id="KW-0812">Transmembrane</keyword>
<dbReference type="Pfam" id="PF00593">
    <property type="entry name" value="TonB_dep_Rec_b-barrel"/>
    <property type="match status" value="1"/>
</dbReference>
<dbReference type="EMBL" id="UFQC01000008">
    <property type="protein sequence ID" value="SSW65903.1"/>
    <property type="molecule type" value="Genomic_DNA"/>
</dbReference>
<evidence type="ECO:0000313" key="19">
    <source>
        <dbReference type="Proteomes" id="UP000289465"/>
    </source>
</evidence>
<evidence type="ECO:0000256" key="15">
    <source>
        <dbReference type="RuleBase" id="RU003357"/>
    </source>
</evidence>
<dbReference type="InterPro" id="IPR010105">
    <property type="entry name" value="TonB_sidphr_rcpt"/>
</dbReference>
<keyword evidence="4 14" id="KW-1134">Transmembrane beta strand</keyword>
<dbReference type="NCBIfam" id="NF007447">
    <property type="entry name" value="PRK10003.1"/>
    <property type="match status" value="1"/>
</dbReference>
<dbReference type="InterPro" id="IPR011662">
    <property type="entry name" value="Secretin/TonB_short_N"/>
</dbReference>
<evidence type="ECO:0000256" key="2">
    <source>
        <dbReference type="ARBA" id="ARBA00009810"/>
    </source>
</evidence>
<organism evidence="18 19">
    <name type="scientific">Achromobacter veterisilvae</name>
    <dbReference type="NCBI Taxonomy" id="2069367"/>
    <lineage>
        <taxon>Bacteria</taxon>
        <taxon>Pseudomonadati</taxon>
        <taxon>Pseudomonadota</taxon>
        <taxon>Betaproteobacteria</taxon>
        <taxon>Burkholderiales</taxon>
        <taxon>Alcaligenaceae</taxon>
        <taxon>Achromobacter</taxon>
    </lineage>
</organism>
<keyword evidence="12 18" id="KW-0675">Receptor</keyword>
<keyword evidence="3 14" id="KW-0813">Transport</keyword>
<evidence type="ECO:0000256" key="14">
    <source>
        <dbReference type="PROSITE-ProRule" id="PRU01360"/>
    </source>
</evidence>
<evidence type="ECO:0000256" key="16">
    <source>
        <dbReference type="SAM" id="SignalP"/>
    </source>
</evidence>
<evidence type="ECO:0000256" key="3">
    <source>
        <dbReference type="ARBA" id="ARBA00022448"/>
    </source>
</evidence>
<proteinExistence type="inferred from homology"/>
<dbReference type="InterPro" id="IPR039426">
    <property type="entry name" value="TonB-dep_rcpt-like"/>
</dbReference>
<dbReference type="InterPro" id="IPR000531">
    <property type="entry name" value="Beta-barrel_TonB"/>
</dbReference>
<keyword evidence="7 16" id="KW-0732">Signal</keyword>
<evidence type="ECO:0000259" key="17">
    <source>
        <dbReference type="SMART" id="SM00965"/>
    </source>
</evidence>
<evidence type="ECO:0000256" key="4">
    <source>
        <dbReference type="ARBA" id="ARBA00022452"/>
    </source>
</evidence>
<dbReference type="PANTHER" id="PTHR32552">
    <property type="entry name" value="FERRICHROME IRON RECEPTOR-RELATED"/>
    <property type="match status" value="1"/>
</dbReference>
<protein>
    <submittedName>
        <fullName evidence="18">Ferripyoverdine receptor</fullName>
    </submittedName>
</protein>
<dbReference type="SMART" id="SM00965">
    <property type="entry name" value="STN"/>
    <property type="match status" value="1"/>
</dbReference>
<dbReference type="PROSITE" id="PS52016">
    <property type="entry name" value="TONB_DEPENDENT_REC_3"/>
    <property type="match status" value="1"/>
</dbReference>
<evidence type="ECO:0000256" key="12">
    <source>
        <dbReference type="ARBA" id="ARBA00023170"/>
    </source>
</evidence>
<keyword evidence="8" id="KW-0408">Iron</keyword>
<reference evidence="18 19" key="1">
    <citation type="submission" date="2018-07" db="EMBL/GenBank/DDBJ databases">
        <authorList>
            <person name="Peeters C."/>
        </authorList>
    </citation>
    <scope>NUCLEOTIDE SEQUENCE [LARGE SCALE GENOMIC DNA]</scope>
    <source>
        <strain evidence="18 19">LMG 30378</strain>
    </source>
</reference>
<evidence type="ECO:0000256" key="8">
    <source>
        <dbReference type="ARBA" id="ARBA00023004"/>
    </source>
</evidence>
<dbReference type="NCBIfam" id="TIGR01783">
    <property type="entry name" value="TonB-siderophor"/>
    <property type="match status" value="1"/>
</dbReference>
<keyword evidence="11 14" id="KW-0472">Membrane</keyword>
<gene>
    <name evidence="18" type="primary">fpvA_3</name>
    <name evidence="18" type="ORF">AVE30378_01837</name>
</gene>
<dbReference type="InterPro" id="IPR012910">
    <property type="entry name" value="Plug_dom"/>
</dbReference>
<dbReference type="AlphaFoldDB" id="A0A446CDL0"/>
<dbReference type="Gene3D" id="2.170.130.10">
    <property type="entry name" value="TonB-dependent receptor, plug domain"/>
    <property type="match status" value="1"/>
</dbReference>
<keyword evidence="9" id="KW-0406">Ion transport</keyword>
<feature type="signal peptide" evidence="16">
    <location>
        <begin position="1"/>
        <end position="22"/>
    </location>
</feature>
<dbReference type="Gene3D" id="2.40.170.20">
    <property type="entry name" value="TonB-dependent receptor, beta-barrel domain"/>
    <property type="match status" value="1"/>
</dbReference>
<keyword evidence="5" id="KW-0410">Iron transport</keyword>
<feature type="domain" description="Secretin/TonB short N-terminal" evidence="17">
    <location>
        <begin position="57"/>
        <end position="108"/>
    </location>
</feature>
<evidence type="ECO:0000256" key="5">
    <source>
        <dbReference type="ARBA" id="ARBA00022496"/>
    </source>
</evidence>
<dbReference type="Pfam" id="PF07715">
    <property type="entry name" value="Plug"/>
    <property type="match status" value="1"/>
</dbReference>
<evidence type="ECO:0000256" key="10">
    <source>
        <dbReference type="ARBA" id="ARBA00023077"/>
    </source>
</evidence>
<dbReference type="Proteomes" id="UP000289465">
    <property type="component" value="Unassembled WGS sequence"/>
</dbReference>
<comment type="similarity">
    <text evidence="2 14 15">Belongs to the TonB-dependent receptor family.</text>
</comment>
<feature type="chain" id="PRO_5019274863" evidence="16">
    <location>
        <begin position="23"/>
        <end position="804"/>
    </location>
</feature>
<evidence type="ECO:0000256" key="1">
    <source>
        <dbReference type="ARBA" id="ARBA00004571"/>
    </source>
</evidence>
<evidence type="ECO:0000256" key="11">
    <source>
        <dbReference type="ARBA" id="ARBA00023136"/>
    </source>
</evidence>
<evidence type="ECO:0000256" key="6">
    <source>
        <dbReference type="ARBA" id="ARBA00022692"/>
    </source>
</evidence>
<dbReference type="GO" id="GO:0015344">
    <property type="term" value="F:siderophore uptake transmembrane transporter activity"/>
    <property type="evidence" value="ECO:0007669"/>
    <property type="project" value="TreeGrafter"/>
</dbReference>
<dbReference type="InterPro" id="IPR037066">
    <property type="entry name" value="Plug_dom_sf"/>
</dbReference>
<dbReference type="GO" id="GO:0009279">
    <property type="term" value="C:cell outer membrane"/>
    <property type="evidence" value="ECO:0007669"/>
    <property type="project" value="UniProtKB-SubCell"/>
</dbReference>
<dbReference type="GO" id="GO:0015891">
    <property type="term" value="P:siderophore transport"/>
    <property type="evidence" value="ECO:0007669"/>
    <property type="project" value="InterPro"/>
</dbReference>